<comment type="subunit">
    <text evidence="13">Homodimer. Interacts with IFIH1 (via the CARD domains), the interaction is inhibited by viral infection.</text>
</comment>
<keyword evidence="7" id="KW-0547">Nucleotide-binding</keyword>
<sequence length="575" mass="61552">MATKKFINEPDDVVDHALHGLVKTNEKLRYHPSCSRVILRTDYKDYLEGGKVALLAGGGSGHEPFPAGFIGSGLLTGAICGNVFASPPSQHVFAALDETRGKAGTVLFIINYTGDRLNFGFAVEKYKRAGGKARVVVIADDVAFDTGENRIGSRGLAGCTLVMKIAGAMAEQGKSMDEIADFAEKMNAGCATLGVSLYPCSLPGRPAMFELEEGKMEVGLGVHGEPGKKREDVREVRKLIRQIMDQILQSKTIGGTEKRLVLLLNNLGAVSQLEMGVLRGEVANYAEAKSLDIALFFHGTMMTSLDGKGISLTALRVDDEAVKMLEAETAAEGWTRPHKGFAITTFEQREVEDDAGMEGLEKKGAKLNSDESWLLRNCVEAACQAMLDNREKLDELDGAAGDGDCGQTMAQAAKAIQKAAGDLSWEYPSTLFSQLALIFQGSIGGTGGAIYALLLESASDSFETSAHPRDFGQGLRKGIETVMKYGRAKPGDRTMVDTLHAVAEAMSSDFSATKETVSELCNIANEAAEKTAEMKAHAGRAAYTAEDVQTKPDAGATAAAIWIEAIGKKFEEKRK</sequence>
<comment type="function">
    <text evidence="12">Catalyzes both the phosphorylation of dihydroxyacetone and of glyceraldehyde, and the splitting of ribonucleoside diphosphate-X compounds among which FAD is the best substrate. Represses IFIH1-mediated cellular antiviral response.</text>
</comment>
<accession>A0AA36D887</accession>
<dbReference type="Pfam" id="PF02733">
    <property type="entry name" value="Dak1"/>
    <property type="match status" value="1"/>
</dbReference>
<evidence type="ECO:0000313" key="20">
    <source>
        <dbReference type="Proteomes" id="UP001177023"/>
    </source>
</evidence>
<dbReference type="FunFam" id="3.40.50.10440:FF:000001">
    <property type="entry name" value="Dihydroxyacetone kinase, DhaK subunit"/>
    <property type="match status" value="1"/>
</dbReference>
<dbReference type="GO" id="GO:0050354">
    <property type="term" value="F:triokinase activity"/>
    <property type="evidence" value="ECO:0007669"/>
    <property type="project" value="UniProtKB-EC"/>
</dbReference>
<evidence type="ECO:0000256" key="6">
    <source>
        <dbReference type="ARBA" id="ARBA00022679"/>
    </source>
</evidence>
<evidence type="ECO:0000256" key="5">
    <source>
        <dbReference type="ARBA" id="ARBA00018932"/>
    </source>
</evidence>
<dbReference type="GO" id="GO:0004371">
    <property type="term" value="F:glycerone kinase activity"/>
    <property type="evidence" value="ECO:0007669"/>
    <property type="project" value="UniProtKB-EC"/>
</dbReference>
<dbReference type="SUPFAM" id="SSF101473">
    <property type="entry name" value="DhaL-like"/>
    <property type="match status" value="1"/>
</dbReference>
<evidence type="ECO:0000256" key="2">
    <source>
        <dbReference type="ARBA" id="ARBA00012107"/>
    </source>
</evidence>
<comment type="similarity">
    <text evidence="1">Belongs to the dihydroxyacetone kinase (DAK) family.</text>
</comment>
<feature type="domain" description="DhaK" evidence="18">
    <location>
        <begin position="9"/>
        <end position="334"/>
    </location>
</feature>
<comment type="caution">
    <text evidence="19">The sequence shown here is derived from an EMBL/GenBank/DDBJ whole genome shotgun (WGS) entry which is preliminary data.</text>
</comment>
<reference evidence="19" key="1">
    <citation type="submission" date="2023-06" db="EMBL/GenBank/DDBJ databases">
        <authorList>
            <person name="Delattre M."/>
        </authorList>
    </citation>
    <scope>NUCLEOTIDE SEQUENCE</scope>
    <source>
        <strain evidence="19">AF72</strain>
    </source>
</reference>
<dbReference type="EC" id="2.7.1.28" evidence="3"/>
<evidence type="ECO:0000256" key="7">
    <source>
        <dbReference type="ARBA" id="ARBA00022741"/>
    </source>
</evidence>
<feature type="domain" description="DhaL" evidence="17">
    <location>
        <begin position="373"/>
        <end position="568"/>
    </location>
</feature>
<keyword evidence="6" id="KW-0808">Transferase</keyword>
<dbReference type="Gene3D" id="1.25.40.340">
    <property type="match status" value="1"/>
</dbReference>
<dbReference type="InterPro" id="IPR050861">
    <property type="entry name" value="Dihydroxyacetone_Kinase"/>
</dbReference>
<dbReference type="AlphaFoldDB" id="A0AA36D887"/>
<dbReference type="PANTHER" id="PTHR28629:SF4">
    <property type="entry name" value="TRIOKINASE_FMN CYCLASE"/>
    <property type="match status" value="1"/>
</dbReference>
<dbReference type="InterPro" id="IPR036117">
    <property type="entry name" value="DhaL_dom_sf"/>
</dbReference>
<dbReference type="Pfam" id="PF02734">
    <property type="entry name" value="Dak2"/>
    <property type="match status" value="1"/>
</dbReference>
<dbReference type="EC" id="4.6.1.15" evidence="4"/>
<evidence type="ECO:0000259" key="17">
    <source>
        <dbReference type="PROSITE" id="PS51480"/>
    </source>
</evidence>
<dbReference type="Gene3D" id="3.40.50.10440">
    <property type="entry name" value="Dihydroxyacetone kinase, domain 1"/>
    <property type="match status" value="1"/>
</dbReference>
<evidence type="ECO:0000256" key="9">
    <source>
        <dbReference type="ARBA" id="ARBA00022840"/>
    </source>
</evidence>
<comment type="catalytic activity">
    <reaction evidence="15">
        <text>FAD = riboflavin cyclic-4',5'-phosphate + AMP + H(+)</text>
        <dbReference type="Rhea" id="RHEA:13729"/>
        <dbReference type="ChEBI" id="CHEBI:15378"/>
        <dbReference type="ChEBI" id="CHEBI:57692"/>
        <dbReference type="ChEBI" id="CHEBI:76202"/>
        <dbReference type="ChEBI" id="CHEBI:456215"/>
        <dbReference type="EC" id="4.6.1.15"/>
    </reaction>
</comment>
<dbReference type="GO" id="GO:0019563">
    <property type="term" value="P:glycerol catabolic process"/>
    <property type="evidence" value="ECO:0007669"/>
    <property type="project" value="TreeGrafter"/>
</dbReference>
<evidence type="ECO:0000256" key="8">
    <source>
        <dbReference type="ARBA" id="ARBA00022777"/>
    </source>
</evidence>
<dbReference type="PROSITE" id="PS51480">
    <property type="entry name" value="DHAL"/>
    <property type="match status" value="1"/>
</dbReference>
<evidence type="ECO:0000256" key="10">
    <source>
        <dbReference type="ARBA" id="ARBA00023285"/>
    </source>
</evidence>
<dbReference type="GO" id="GO:0005524">
    <property type="term" value="F:ATP binding"/>
    <property type="evidence" value="ECO:0007669"/>
    <property type="project" value="UniProtKB-KW"/>
</dbReference>
<dbReference type="InterPro" id="IPR004007">
    <property type="entry name" value="DhaL_dom"/>
</dbReference>
<keyword evidence="10" id="KW-0170">Cobalt</keyword>
<evidence type="ECO:0000256" key="3">
    <source>
        <dbReference type="ARBA" id="ARBA00012110"/>
    </source>
</evidence>
<keyword evidence="9" id="KW-0067">ATP-binding</keyword>
<evidence type="ECO:0000256" key="14">
    <source>
        <dbReference type="ARBA" id="ARBA00047974"/>
    </source>
</evidence>
<dbReference type="Gene3D" id="3.30.1180.20">
    <property type="entry name" value="Dihydroxyacetone kinase, domain 2"/>
    <property type="match status" value="1"/>
</dbReference>
<name>A0AA36D887_9BILA</name>
<keyword evidence="20" id="KW-1185">Reference proteome</keyword>
<dbReference type="PANTHER" id="PTHR28629">
    <property type="entry name" value="TRIOKINASE/FMN CYCLASE"/>
    <property type="match status" value="1"/>
</dbReference>
<evidence type="ECO:0000256" key="4">
    <source>
        <dbReference type="ARBA" id="ARBA00012578"/>
    </source>
</evidence>
<dbReference type="PROSITE" id="PS51481">
    <property type="entry name" value="DHAK"/>
    <property type="match status" value="1"/>
</dbReference>
<dbReference type="InterPro" id="IPR004006">
    <property type="entry name" value="DhaK_dom"/>
</dbReference>
<protein>
    <recommendedName>
        <fullName evidence="5">Triokinase/FMN cyclase</fullName>
        <ecNumber evidence="3">2.7.1.28</ecNumber>
        <ecNumber evidence="2">2.7.1.29</ecNumber>
        <ecNumber evidence="4">4.6.1.15</ecNumber>
    </recommendedName>
    <alternativeName>
        <fullName evidence="11">Bifunctional ATP-dependent dihydroxyacetone kinase/FAD-AMP lyase (cyclizing)</fullName>
    </alternativeName>
</protein>
<evidence type="ECO:0000256" key="11">
    <source>
        <dbReference type="ARBA" id="ARBA00032426"/>
    </source>
</evidence>
<dbReference type="GO" id="GO:0034012">
    <property type="term" value="F:FAD-AMP lyase (cyclizing) activity"/>
    <property type="evidence" value="ECO:0007669"/>
    <property type="project" value="UniProtKB-EC"/>
</dbReference>
<evidence type="ECO:0000256" key="13">
    <source>
        <dbReference type="ARBA" id="ARBA00046681"/>
    </source>
</evidence>
<evidence type="ECO:0000256" key="16">
    <source>
        <dbReference type="ARBA" id="ARBA00048898"/>
    </source>
</evidence>
<organism evidence="19 20">
    <name type="scientific">Mesorhabditis spiculigera</name>
    <dbReference type="NCBI Taxonomy" id="96644"/>
    <lineage>
        <taxon>Eukaryota</taxon>
        <taxon>Metazoa</taxon>
        <taxon>Ecdysozoa</taxon>
        <taxon>Nematoda</taxon>
        <taxon>Chromadorea</taxon>
        <taxon>Rhabditida</taxon>
        <taxon>Rhabditina</taxon>
        <taxon>Rhabditomorpha</taxon>
        <taxon>Rhabditoidea</taxon>
        <taxon>Rhabditidae</taxon>
        <taxon>Mesorhabditinae</taxon>
        <taxon>Mesorhabditis</taxon>
    </lineage>
</organism>
<comment type="catalytic activity">
    <reaction evidence="14">
        <text>D-glyceraldehyde + ATP = D-glyceraldehyde 3-phosphate + ADP + H(+)</text>
        <dbReference type="Rhea" id="RHEA:13941"/>
        <dbReference type="ChEBI" id="CHEBI:15378"/>
        <dbReference type="ChEBI" id="CHEBI:17378"/>
        <dbReference type="ChEBI" id="CHEBI:30616"/>
        <dbReference type="ChEBI" id="CHEBI:59776"/>
        <dbReference type="ChEBI" id="CHEBI:456216"/>
        <dbReference type="EC" id="2.7.1.28"/>
    </reaction>
</comment>
<evidence type="ECO:0000256" key="1">
    <source>
        <dbReference type="ARBA" id="ARBA00008757"/>
    </source>
</evidence>
<keyword evidence="8" id="KW-0418">Kinase</keyword>
<dbReference type="GO" id="GO:0005829">
    <property type="term" value="C:cytosol"/>
    <property type="evidence" value="ECO:0007669"/>
    <property type="project" value="TreeGrafter"/>
</dbReference>
<evidence type="ECO:0000313" key="19">
    <source>
        <dbReference type="EMBL" id="CAJ0581558.1"/>
    </source>
</evidence>
<gene>
    <name evidence="19" type="ORF">MSPICULIGERA_LOCUS19715</name>
</gene>
<dbReference type="EMBL" id="CATQJA010002663">
    <property type="protein sequence ID" value="CAJ0581558.1"/>
    <property type="molecule type" value="Genomic_DNA"/>
</dbReference>
<proteinExistence type="inferred from homology"/>
<dbReference type="EC" id="2.7.1.29" evidence="2"/>
<evidence type="ECO:0000259" key="18">
    <source>
        <dbReference type="PROSITE" id="PS51481"/>
    </source>
</evidence>
<dbReference type="FunFam" id="1.25.40.340:FF:000002">
    <property type="entry name" value="Dihydroxyacetone kinase, L subunit"/>
    <property type="match status" value="1"/>
</dbReference>
<dbReference type="FunFam" id="3.30.1180.20:FF:000001">
    <property type="entry name" value="Dihydroxyacetone kinase 1"/>
    <property type="match status" value="1"/>
</dbReference>
<comment type="catalytic activity">
    <reaction evidence="16">
        <text>dihydroxyacetone + ATP = dihydroxyacetone phosphate + ADP + H(+)</text>
        <dbReference type="Rhea" id="RHEA:15773"/>
        <dbReference type="ChEBI" id="CHEBI:15378"/>
        <dbReference type="ChEBI" id="CHEBI:16016"/>
        <dbReference type="ChEBI" id="CHEBI:30616"/>
        <dbReference type="ChEBI" id="CHEBI:57642"/>
        <dbReference type="ChEBI" id="CHEBI:456216"/>
        <dbReference type="EC" id="2.7.1.29"/>
    </reaction>
</comment>
<evidence type="ECO:0000256" key="15">
    <source>
        <dbReference type="ARBA" id="ARBA00048526"/>
    </source>
</evidence>
<dbReference type="SUPFAM" id="SSF82549">
    <property type="entry name" value="DAK1/DegV-like"/>
    <property type="match status" value="1"/>
</dbReference>
<dbReference type="SMART" id="SM01120">
    <property type="entry name" value="Dak2"/>
    <property type="match status" value="1"/>
</dbReference>
<feature type="non-terminal residue" evidence="19">
    <location>
        <position position="575"/>
    </location>
</feature>
<evidence type="ECO:0000256" key="12">
    <source>
        <dbReference type="ARBA" id="ARBA00045490"/>
    </source>
</evidence>
<dbReference type="Proteomes" id="UP001177023">
    <property type="component" value="Unassembled WGS sequence"/>
</dbReference>